<evidence type="ECO:0000256" key="5">
    <source>
        <dbReference type="ARBA" id="ARBA00022723"/>
    </source>
</evidence>
<dbReference type="PANTHER" id="PTHR33478">
    <property type="entry name" value="EXTRACELLULAR METALLOPROTEINASE MEP"/>
    <property type="match status" value="1"/>
</dbReference>
<dbReference type="GO" id="GO:0006508">
    <property type="term" value="P:proteolysis"/>
    <property type="evidence" value="ECO:0007669"/>
    <property type="project" value="UniProtKB-KW"/>
</dbReference>
<evidence type="ECO:0000256" key="13">
    <source>
        <dbReference type="RuleBase" id="RU364017"/>
    </source>
</evidence>
<keyword evidence="5 12" id="KW-0479">Metal-binding</keyword>
<dbReference type="EMBL" id="CDHN01000008">
    <property type="protein sequence ID" value="CEJ94892.1"/>
    <property type="molecule type" value="Genomic_DNA"/>
</dbReference>
<dbReference type="PANTHER" id="PTHR33478:SF1">
    <property type="entry name" value="EXTRACELLULAR METALLOPROTEINASE MEP"/>
    <property type="match status" value="1"/>
</dbReference>
<dbReference type="CDD" id="cd09596">
    <property type="entry name" value="M36"/>
    <property type="match status" value="1"/>
</dbReference>
<dbReference type="PRINTS" id="PR00999">
    <property type="entry name" value="FUNGALYSIN"/>
</dbReference>
<keyword evidence="4 13" id="KW-0645">Protease</keyword>
<evidence type="ECO:0000256" key="10">
    <source>
        <dbReference type="ARBA" id="ARBA00023145"/>
    </source>
</evidence>
<keyword evidence="3 13" id="KW-0964">Secreted</keyword>
<feature type="chain" id="PRO_5009360243" description="Extracellular metalloproteinase" evidence="13">
    <location>
        <begin position="19"/>
        <end position="632"/>
    </location>
</feature>
<dbReference type="Proteomes" id="UP000039046">
    <property type="component" value="Unassembled WGS sequence"/>
</dbReference>
<evidence type="ECO:0000313" key="15">
    <source>
        <dbReference type="EMBL" id="CEJ94892.1"/>
    </source>
</evidence>
<gene>
    <name evidence="15" type="ORF">VHEMI10399</name>
</gene>
<evidence type="ECO:0000256" key="7">
    <source>
        <dbReference type="ARBA" id="ARBA00022801"/>
    </source>
</evidence>
<keyword evidence="9 13" id="KW-0482">Metalloprotease</keyword>
<feature type="active site" evidence="11">
    <location>
        <position position="429"/>
    </location>
</feature>
<dbReference type="SUPFAM" id="SSF55486">
    <property type="entry name" value="Metalloproteases ('zincins'), catalytic domain"/>
    <property type="match status" value="1"/>
</dbReference>
<name>A0A0A1TT75_9HYPO</name>
<dbReference type="InterPro" id="IPR027268">
    <property type="entry name" value="Peptidase_M4/M1_CTD_sf"/>
</dbReference>
<feature type="binding site" evidence="12">
    <location>
        <position position="244"/>
    </location>
    <ligand>
        <name>Zn(2+)</name>
        <dbReference type="ChEBI" id="CHEBI:29105"/>
        <note>catalytic</note>
    </ligand>
</feature>
<dbReference type="OrthoDB" id="3227768at2759"/>
<evidence type="ECO:0000256" key="12">
    <source>
        <dbReference type="PIRSR" id="PIRSR601842-2"/>
    </source>
</evidence>
<dbReference type="Pfam" id="PF02128">
    <property type="entry name" value="Peptidase_M36"/>
    <property type="match status" value="1"/>
</dbReference>
<keyword evidence="7 13" id="KW-0378">Hydrolase</keyword>
<dbReference type="GO" id="GO:0004222">
    <property type="term" value="F:metalloendopeptidase activity"/>
    <property type="evidence" value="ECO:0007669"/>
    <property type="project" value="InterPro"/>
</dbReference>
<keyword evidence="10 13" id="KW-0865">Zymogen</keyword>
<evidence type="ECO:0000256" key="9">
    <source>
        <dbReference type="ARBA" id="ARBA00023049"/>
    </source>
</evidence>
<keyword evidence="16" id="KW-1185">Reference proteome</keyword>
<organism evidence="15 16">
    <name type="scientific">[Torrubiella] hemipterigena</name>
    <dbReference type="NCBI Taxonomy" id="1531966"/>
    <lineage>
        <taxon>Eukaryota</taxon>
        <taxon>Fungi</taxon>
        <taxon>Dikarya</taxon>
        <taxon>Ascomycota</taxon>
        <taxon>Pezizomycotina</taxon>
        <taxon>Sordariomycetes</taxon>
        <taxon>Hypocreomycetidae</taxon>
        <taxon>Hypocreales</taxon>
        <taxon>Clavicipitaceae</taxon>
        <taxon>Clavicipitaceae incertae sedis</taxon>
        <taxon>'Torrubiella' clade</taxon>
    </lineage>
</organism>
<accession>A0A0A1TT75</accession>
<evidence type="ECO:0000256" key="11">
    <source>
        <dbReference type="PIRSR" id="PIRSR601842-1"/>
    </source>
</evidence>
<evidence type="ECO:0000259" key="14">
    <source>
        <dbReference type="Pfam" id="PF07504"/>
    </source>
</evidence>
<dbReference type="GO" id="GO:0005576">
    <property type="term" value="C:extracellular region"/>
    <property type="evidence" value="ECO:0007669"/>
    <property type="project" value="UniProtKB-SubCell"/>
</dbReference>
<evidence type="ECO:0000256" key="3">
    <source>
        <dbReference type="ARBA" id="ARBA00022525"/>
    </source>
</evidence>
<dbReference type="InterPro" id="IPR011096">
    <property type="entry name" value="FTP_domain"/>
</dbReference>
<dbReference type="MEROPS" id="M36.001"/>
<dbReference type="InterPro" id="IPR050371">
    <property type="entry name" value="Fungal_virulence_M36"/>
</dbReference>
<evidence type="ECO:0000256" key="4">
    <source>
        <dbReference type="ARBA" id="ARBA00022670"/>
    </source>
</evidence>
<evidence type="ECO:0000256" key="6">
    <source>
        <dbReference type="ARBA" id="ARBA00022729"/>
    </source>
</evidence>
<evidence type="ECO:0000313" key="16">
    <source>
        <dbReference type="Proteomes" id="UP000039046"/>
    </source>
</evidence>
<reference evidence="15 16" key="1">
    <citation type="journal article" date="2015" name="Genome Announc.">
        <title>Draft Genome Sequence and Gene Annotation of the Entomopathogenic Fungus Verticillium hemipterigenum.</title>
        <authorList>
            <person name="Horn F."/>
            <person name="Habel A."/>
            <person name="Scharf D.H."/>
            <person name="Dworschak J."/>
            <person name="Brakhage A.A."/>
            <person name="Guthke R."/>
            <person name="Hertweck C."/>
            <person name="Linde J."/>
        </authorList>
    </citation>
    <scope>NUCLEOTIDE SEQUENCE [LARGE SCALE GENOMIC DNA]</scope>
</reference>
<keyword evidence="8 12" id="KW-0862">Zinc</keyword>
<proteinExistence type="inferred from homology"/>
<feature type="binding site" evidence="12">
    <location>
        <position position="458"/>
    </location>
    <ligand>
        <name>Zn(2+)</name>
        <dbReference type="ChEBI" id="CHEBI:29105"/>
        <note>catalytic</note>
    </ligand>
</feature>
<comment type="cofactor">
    <cofactor evidence="12">
        <name>Zn(2+)</name>
        <dbReference type="ChEBI" id="CHEBI:29105"/>
    </cofactor>
    <text evidence="12">Binds 1 zinc ion per subunit.</text>
</comment>
<evidence type="ECO:0000256" key="1">
    <source>
        <dbReference type="ARBA" id="ARBA00004613"/>
    </source>
</evidence>
<comment type="subcellular location">
    <subcellularLocation>
        <location evidence="1 13">Secreted</location>
    </subcellularLocation>
</comment>
<dbReference type="InterPro" id="IPR001842">
    <property type="entry name" value="Peptidase_M36"/>
</dbReference>
<feature type="binding site" evidence="12">
    <location>
        <position position="428"/>
    </location>
    <ligand>
        <name>Zn(2+)</name>
        <dbReference type="ChEBI" id="CHEBI:29105"/>
        <note>catalytic</note>
    </ligand>
</feature>
<keyword evidence="6 13" id="KW-0732">Signal</keyword>
<dbReference type="Pfam" id="PF07504">
    <property type="entry name" value="FTP"/>
    <property type="match status" value="1"/>
</dbReference>
<dbReference type="HOGENOM" id="CLU_012703_3_0_1"/>
<evidence type="ECO:0000256" key="2">
    <source>
        <dbReference type="ARBA" id="ARBA00006006"/>
    </source>
</evidence>
<dbReference type="Gene3D" id="3.10.170.10">
    <property type="match status" value="1"/>
</dbReference>
<protein>
    <recommendedName>
        <fullName evidence="13">Extracellular metalloproteinase</fullName>
        <ecNumber evidence="13">3.4.24.-</ecNumber>
    </recommendedName>
    <alternativeName>
        <fullName evidence="13">Fungalysin</fullName>
    </alternativeName>
</protein>
<dbReference type="Gene3D" id="1.10.390.10">
    <property type="entry name" value="Neutral Protease Domain 2"/>
    <property type="match status" value="1"/>
</dbReference>
<feature type="binding site" evidence="12">
    <location>
        <position position="432"/>
    </location>
    <ligand>
        <name>Zn(2+)</name>
        <dbReference type="ChEBI" id="CHEBI:29105"/>
        <note>catalytic</note>
    </ligand>
</feature>
<comment type="similarity">
    <text evidence="2 13">Belongs to the peptidase M36 family.</text>
</comment>
<evidence type="ECO:0000256" key="8">
    <source>
        <dbReference type="ARBA" id="ARBA00022833"/>
    </source>
</evidence>
<dbReference type="EC" id="3.4.24.-" evidence="13"/>
<feature type="domain" description="FTP" evidence="14">
    <location>
        <begin position="82"/>
        <end position="131"/>
    </location>
</feature>
<dbReference type="GO" id="GO:0008270">
    <property type="term" value="F:zinc ion binding"/>
    <property type="evidence" value="ECO:0007669"/>
    <property type="project" value="InterPro"/>
</dbReference>
<feature type="signal peptide" evidence="13">
    <location>
        <begin position="1"/>
        <end position="18"/>
    </location>
</feature>
<dbReference type="AlphaFoldDB" id="A0A0A1TT75"/>
<sequence length="632" mass="70007">MSFRLLMGMGWLAASATAHPHVQTRSGASQRLDISKYALPSKSFYGSSSEMAENVTIMNIQPTASFTETASEFVRRRFPELEFRMANDHYIGSNGLGHVHFKQIHNGIDIDNADINVNIGRDGQIFSYGHSAFEGQLPPPELIDDRKYADPVSALRGVVKTLGLNMTVDDTAPLQVNDETTSFVIQGTEGVASNPSARLVYIASGDSVSLSWRIETDVLENWLVSYADATKPTQLHGVVDYVADATMQVFDWNTPDPSMKVDRKIVTDPWIIKASPFTWFSDGTKNYTTTRGNNGVAHINPKSSDSYENLYRPDSKEMKFEYAYKDSSPPKDIIDASVVQLWYTANMIHDQYYLLGFDEKAGNFQFNNNGKGGKDKDGVILNAQDGRTTNNAAFGTPPDGSSGRMYMYIWTRSDPYRDCSFDQAVVIHEYVHGLSNRLTGGPDNASCLQSGEAGGMGEGWSDTFAFLNFIRKSHSSSMSFAMGHWIFNNPKGIRKYPYSTDKKVNPLTYKNGDESQQVHFLGTIWATMLWDVMWNLIGKHGNSDAEMPTLDDKGVPTDGRFLTMKLLIDGMAIQPCRPDFTKARDAILDADKNLTGGANKCLIWKGFAGRGLGPKAATGSKRTEDFTMPSDC</sequence>